<dbReference type="Proteomes" id="UP001189619">
    <property type="component" value="Chromosome"/>
</dbReference>
<protein>
    <submittedName>
        <fullName evidence="1">Uncharacterized protein</fullName>
    </submittedName>
</protein>
<proteinExistence type="predicted"/>
<accession>A0AA48MC83</accession>
<sequence>MEIDKKWAGGKKYLDMGEYLEWREMQATTALSKVIRVGWFISLTVGNLHTKMNLILWQSGTMMVTQSTGMKWIKLQIDLCREFTVVSWRR</sequence>
<dbReference type="EMBL" id="OY569118">
    <property type="protein sequence ID" value="CAJ1003824.1"/>
    <property type="molecule type" value="Genomic_DNA"/>
</dbReference>
<organism evidence="1 2">
    <name type="scientific">Brevibacillus aydinogluensis</name>
    <dbReference type="NCBI Taxonomy" id="927786"/>
    <lineage>
        <taxon>Bacteria</taxon>
        <taxon>Bacillati</taxon>
        <taxon>Bacillota</taxon>
        <taxon>Bacilli</taxon>
        <taxon>Bacillales</taxon>
        <taxon>Paenibacillaceae</taxon>
        <taxon>Brevibacillus</taxon>
    </lineage>
</organism>
<gene>
    <name evidence="1" type="ORF">BSPP4475_15990</name>
</gene>
<name>A0AA48MC83_9BACL</name>
<keyword evidence="2" id="KW-1185">Reference proteome</keyword>
<evidence type="ECO:0000313" key="2">
    <source>
        <dbReference type="Proteomes" id="UP001189619"/>
    </source>
</evidence>
<dbReference type="AlphaFoldDB" id="A0AA48MC83"/>
<dbReference type="KEGG" id="bayd:BSPP4475_15990"/>
<reference evidence="1" key="1">
    <citation type="submission" date="2023-07" db="EMBL/GenBank/DDBJ databases">
        <authorList>
            <person name="Ivanov I."/>
            <person name="Teneva D."/>
            <person name="Stoikov I."/>
        </authorList>
    </citation>
    <scope>NUCLEOTIDE SEQUENCE</scope>
    <source>
        <strain evidence="1">4475</strain>
    </source>
</reference>
<evidence type="ECO:0000313" key="1">
    <source>
        <dbReference type="EMBL" id="CAJ1003824.1"/>
    </source>
</evidence>